<dbReference type="AlphaFoldDB" id="A0A8J2T8N5"/>
<dbReference type="PRINTS" id="PR00080">
    <property type="entry name" value="SDRFAMILY"/>
</dbReference>
<dbReference type="Proteomes" id="UP000019375">
    <property type="component" value="Unassembled WGS sequence"/>
</dbReference>
<dbReference type="InterPro" id="IPR020904">
    <property type="entry name" value="Sc_DH/Rdtase_CS"/>
</dbReference>
<evidence type="ECO:0000313" key="5">
    <source>
        <dbReference type="EMBL" id="CDF91080.1"/>
    </source>
</evidence>
<keyword evidence="3" id="KW-0560">Oxidoreductase</keyword>
<evidence type="ECO:0000256" key="2">
    <source>
        <dbReference type="ARBA" id="ARBA00022857"/>
    </source>
</evidence>
<dbReference type="OrthoDB" id="10253736at2759"/>
<keyword evidence="2" id="KW-0521">NADP</keyword>
<accession>A0A8J2T8N5</accession>
<organism evidence="5 6">
    <name type="scientific">Zygosaccharomyces bailii (strain CLIB 213 / ATCC 58445 / CBS 680 / BCRC 21525 / NBRC 1098 / NCYC 1416 / NRRL Y-2227)</name>
    <dbReference type="NCBI Taxonomy" id="1333698"/>
    <lineage>
        <taxon>Eukaryota</taxon>
        <taxon>Fungi</taxon>
        <taxon>Dikarya</taxon>
        <taxon>Ascomycota</taxon>
        <taxon>Saccharomycotina</taxon>
        <taxon>Saccharomycetes</taxon>
        <taxon>Saccharomycetales</taxon>
        <taxon>Saccharomycetaceae</taxon>
        <taxon>Zygosaccharomyces</taxon>
    </lineage>
</organism>
<gene>
    <name evidence="5" type="ORF">BN860_04346g</name>
</gene>
<dbReference type="PANTHER" id="PTHR24322:SF736">
    <property type="entry name" value="RETINOL DEHYDROGENASE 10"/>
    <property type="match status" value="1"/>
</dbReference>
<dbReference type="SUPFAM" id="SSF51735">
    <property type="entry name" value="NAD(P)-binding Rossmann-fold domains"/>
    <property type="match status" value="1"/>
</dbReference>
<dbReference type="InterPro" id="IPR002347">
    <property type="entry name" value="SDR_fam"/>
</dbReference>
<dbReference type="EMBL" id="HG316462">
    <property type="protein sequence ID" value="CDF91080.1"/>
    <property type="molecule type" value="Genomic_DNA"/>
</dbReference>
<name>A0A8J2T8N5_ZYGB2</name>
<protein>
    <submittedName>
        <fullName evidence="5">ZYBA0S09-04346g1_1</fullName>
    </submittedName>
</protein>
<evidence type="ECO:0000256" key="4">
    <source>
        <dbReference type="RuleBase" id="RU000363"/>
    </source>
</evidence>
<dbReference type="PROSITE" id="PS00061">
    <property type="entry name" value="ADH_SHORT"/>
    <property type="match status" value="1"/>
</dbReference>
<proteinExistence type="inferred from homology"/>
<dbReference type="GO" id="GO:0016616">
    <property type="term" value="F:oxidoreductase activity, acting on the CH-OH group of donors, NAD or NADP as acceptor"/>
    <property type="evidence" value="ECO:0007669"/>
    <property type="project" value="TreeGrafter"/>
</dbReference>
<evidence type="ECO:0000313" key="6">
    <source>
        <dbReference type="Proteomes" id="UP000019375"/>
    </source>
</evidence>
<evidence type="ECO:0000256" key="1">
    <source>
        <dbReference type="ARBA" id="ARBA00006484"/>
    </source>
</evidence>
<reference evidence="6" key="1">
    <citation type="journal article" date="2013" name="Genome Announc.">
        <title>Genome sequence of the food spoilage yeast Zygosaccharomyces bailii CLIB 213(T).</title>
        <authorList>
            <person name="Galeote V."/>
            <person name="Bigey F."/>
            <person name="Devillers H."/>
            <person name="Neuveglise C."/>
            <person name="Dequin S."/>
        </authorList>
    </citation>
    <scope>NUCLEOTIDE SEQUENCE [LARGE SCALE GENOMIC DNA]</scope>
    <source>
        <strain evidence="6">CLIB 213 / ATCC 58445 / CBS 680 / CCRC 21525 / NBRC 1098 / NCYC 1416 / NRRL Y-2227</strain>
    </source>
</reference>
<evidence type="ECO:0000256" key="3">
    <source>
        <dbReference type="ARBA" id="ARBA00023002"/>
    </source>
</evidence>
<comment type="similarity">
    <text evidence="1 4">Belongs to the short-chain dehydrogenases/reductases (SDR) family.</text>
</comment>
<dbReference type="Pfam" id="PF00106">
    <property type="entry name" value="adh_short"/>
    <property type="match status" value="1"/>
</dbReference>
<dbReference type="PRINTS" id="PR00081">
    <property type="entry name" value="GDHRDH"/>
</dbReference>
<dbReference type="InterPro" id="IPR036291">
    <property type="entry name" value="NAD(P)-bd_dom_sf"/>
</dbReference>
<sequence>MYQPNLSFKKNLEELVAPSPVKFSLGRNTIALITGGSRGFGWELALQLASKNVNVIIADIMSPPCFQHPQKNIAYYKCNVASNRSIRDLRAWIKERYGNVNILFNNAGVVYISSLEDSTDRDIKNVIDVNYIGAFMMIETFLPDMIENQNGYIVNIASVLGMVSPARIASYGASKAGLIAYHDSLCQRLKKNKTSGVRALLVCPGKLKTEMFARVKTPSKFLAPDVDPKKLALQIMVAISRNSTRSLNSPYYVNLVPIIKNLSWPYLRILKTLSGMDRSTAIPAK</sequence>
<dbReference type="Gene3D" id="3.40.50.720">
    <property type="entry name" value="NAD(P)-binding Rossmann-like Domain"/>
    <property type="match status" value="1"/>
</dbReference>
<keyword evidence="6" id="KW-1185">Reference proteome</keyword>
<dbReference type="PANTHER" id="PTHR24322">
    <property type="entry name" value="PKSB"/>
    <property type="match status" value="1"/>
</dbReference>